<organism evidence="1 2">
    <name type="scientific">Choanephora cucurbitarum</name>
    <dbReference type="NCBI Taxonomy" id="101091"/>
    <lineage>
        <taxon>Eukaryota</taxon>
        <taxon>Fungi</taxon>
        <taxon>Fungi incertae sedis</taxon>
        <taxon>Mucoromycota</taxon>
        <taxon>Mucoromycotina</taxon>
        <taxon>Mucoromycetes</taxon>
        <taxon>Mucorales</taxon>
        <taxon>Mucorineae</taxon>
        <taxon>Choanephoraceae</taxon>
        <taxon>Choanephoroideae</taxon>
        <taxon>Choanephora</taxon>
    </lineage>
</organism>
<keyword evidence="2" id="KW-1185">Reference proteome</keyword>
<sequence length="90" mass="10398">MSAPTHSAGKLVKHLIAKNGPMTTQTLFNYVPTYPQQFISKTHLKQKVLKSLEGEGVLFKKVNREKTQPKPVWEWQFVDPKLAEKYKDLM</sequence>
<name>A0A1C7NDV0_9FUNG</name>
<reference evidence="1 2" key="1">
    <citation type="submission" date="2016-03" db="EMBL/GenBank/DDBJ databases">
        <title>Choanephora cucurbitarum.</title>
        <authorList>
            <person name="Min B."/>
            <person name="Park H."/>
            <person name="Park J.-H."/>
            <person name="Shin H.-D."/>
            <person name="Choi I.-G."/>
        </authorList>
    </citation>
    <scope>NUCLEOTIDE SEQUENCE [LARGE SCALE GENOMIC DNA]</scope>
    <source>
        <strain evidence="1 2">KUS-F28377</strain>
    </source>
</reference>
<dbReference type="InParanoid" id="A0A1C7NDV0"/>
<dbReference type="EMBL" id="LUGH01000234">
    <property type="protein sequence ID" value="OBZ87265.1"/>
    <property type="molecule type" value="Genomic_DNA"/>
</dbReference>
<accession>A0A1C7NDV0</accession>
<dbReference type="AlphaFoldDB" id="A0A1C7NDV0"/>
<protein>
    <recommendedName>
        <fullName evidence="3">H15 domain-containing protein</fullName>
    </recommendedName>
</protein>
<dbReference type="OrthoDB" id="2208992at2759"/>
<evidence type="ECO:0000313" key="1">
    <source>
        <dbReference type="EMBL" id="OBZ87265.1"/>
    </source>
</evidence>
<gene>
    <name evidence="1" type="ORF">A0J61_04687</name>
</gene>
<dbReference type="Proteomes" id="UP000093000">
    <property type="component" value="Unassembled WGS sequence"/>
</dbReference>
<evidence type="ECO:0000313" key="2">
    <source>
        <dbReference type="Proteomes" id="UP000093000"/>
    </source>
</evidence>
<proteinExistence type="predicted"/>
<comment type="caution">
    <text evidence="1">The sequence shown here is derived from an EMBL/GenBank/DDBJ whole genome shotgun (WGS) entry which is preliminary data.</text>
</comment>
<evidence type="ECO:0008006" key="3">
    <source>
        <dbReference type="Google" id="ProtNLM"/>
    </source>
</evidence>